<comment type="caution">
    <text evidence="1">The sequence shown here is derived from an EMBL/GenBank/DDBJ whole genome shotgun (WGS) entry which is preliminary data.</text>
</comment>
<accession>A0ACC0YK43</accession>
<dbReference type="EMBL" id="CM047741">
    <property type="protein sequence ID" value="KAJ0038685.1"/>
    <property type="molecule type" value="Genomic_DNA"/>
</dbReference>
<gene>
    <name evidence="1" type="ORF">Pint_22295</name>
</gene>
<organism evidence="1 2">
    <name type="scientific">Pistacia integerrima</name>
    <dbReference type="NCBI Taxonomy" id="434235"/>
    <lineage>
        <taxon>Eukaryota</taxon>
        <taxon>Viridiplantae</taxon>
        <taxon>Streptophyta</taxon>
        <taxon>Embryophyta</taxon>
        <taxon>Tracheophyta</taxon>
        <taxon>Spermatophyta</taxon>
        <taxon>Magnoliopsida</taxon>
        <taxon>eudicotyledons</taxon>
        <taxon>Gunneridae</taxon>
        <taxon>Pentapetalae</taxon>
        <taxon>rosids</taxon>
        <taxon>malvids</taxon>
        <taxon>Sapindales</taxon>
        <taxon>Anacardiaceae</taxon>
        <taxon>Pistacia</taxon>
    </lineage>
</organism>
<proteinExistence type="predicted"/>
<name>A0ACC0YK43_9ROSI</name>
<keyword evidence="2" id="KW-1185">Reference proteome</keyword>
<reference evidence="2" key="1">
    <citation type="journal article" date="2023" name="G3 (Bethesda)">
        <title>Genome assembly and association tests identify interacting loci associated with vigor, precocity, and sex in interspecific pistachio rootstocks.</title>
        <authorList>
            <person name="Palmer W."/>
            <person name="Jacygrad E."/>
            <person name="Sagayaradj S."/>
            <person name="Cavanaugh K."/>
            <person name="Han R."/>
            <person name="Bertier L."/>
            <person name="Beede B."/>
            <person name="Kafkas S."/>
            <person name="Golino D."/>
            <person name="Preece J."/>
            <person name="Michelmore R."/>
        </authorList>
    </citation>
    <scope>NUCLEOTIDE SEQUENCE [LARGE SCALE GENOMIC DNA]</scope>
</reference>
<dbReference type="Proteomes" id="UP001163603">
    <property type="component" value="Chromosome 6"/>
</dbReference>
<evidence type="ECO:0000313" key="1">
    <source>
        <dbReference type="EMBL" id="KAJ0038685.1"/>
    </source>
</evidence>
<protein>
    <submittedName>
        <fullName evidence="1">Uncharacterized protein</fullName>
    </submittedName>
</protein>
<evidence type="ECO:0000313" key="2">
    <source>
        <dbReference type="Proteomes" id="UP001163603"/>
    </source>
</evidence>
<sequence length="26" mass="3220">MEMCSRITRTGRQHFKPLQRMRKAAW</sequence>